<reference evidence="1 2" key="1">
    <citation type="submission" date="2020-08" db="EMBL/GenBank/DDBJ databases">
        <authorList>
            <person name="Hejnol A."/>
        </authorList>
    </citation>
    <scope>NUCLEOTIDE SEQUENCE [LARGE SCALE GENOMIC DNA]</scope>
</reference>
<comment type="caution">
    <text evidence="1">The sequence shown here is derived from an EMBL/GenBank/DDBJ whole genome shotgun (WGS) entry which is preliminary data.</text>
</comment>
<name>A0A7I8WE52_9ANNE</name>
<evidence type="ECO:0000313" key="1">
    <source>
        <dbReference type="EMBL" id="CAD5126467.1"/>
    </source>
</evidence>
<protein>
    <submittedName>
        <fullName evidence="1">DgyrCDS14592</fullName>
    </submittedName>
</protein>
<accession>A0A7I8WE52</accession>
<dbReference type="Proteomes" id="UP000549394">
    <property type="component" value="Unassembled WGS sequence"/>
</dbReference>
<evidence type="ECO:0000313" key="2">
    <source>
        <dbReference type="Proteomes" id="UP000549394"/>
    </source>
</evidence>
<proteinExistence type="predicted"/>
<keyword evidence="2" id="KW-1185">Reference proteome</keyword>
<dbReference type="EMBL" id="CAJFCJ010000050">
    <property type="protein sequence ID" value="CAD5126467.1"/>
    <property type="molecule type" value="Genomic_DNA"/>
</dbReference>
<gene>
    <name evidence="1" type="ORF">DGYR_LOCUS13710</name>
</gene>
<dbReference type="AlphaFoldDB" id="A0A7I8WE52"/>
<organism evidence="1 2">
    <name type="scientific">Dimorphilus gyrociliatus</name>
    <dbReference type="NCBI Taxonomy" id="2664684"/>
    <lineage>
        <taxon>Eukaryota</taxon>
        <taxon>Metazoa</taxon>
        <taxon>Spiralia</taxon>
        <taxon>Lophotrochozoa</taxon>
        <taxon>Annelida</taxon>
        <taxon>Polychaeta</taxon>
        <taxon>Polychaeta incertae sedis</taxon>
        <taxon>Dinophilidae</taxon>
        <taxon>Dimorphilus</taxon>
    </lineage>
</organism>
<sequence length="653" mass="74332">MSILLSKAFSTINGKLIAKCKIFQRVSNLFINSYMIFKMKAIPFLVVIFNATVCYTLQRNRRIINVASVENGATCQASSVHPPLSTVDYTCQNALEPQWINVCDWSAHCSGLACTEHWIKINFKKVYELIGICLSQRTVADEHKIKSVEISFNNSTYKPVYQVDTVANCLLLEEIGLQASSISLRPVPPFSLLSNIGFNEIFAYAYEQVSSAKDDNEEEFINIADSALGATCVSNTSKENYPCDNALNRLMPLDFILKCGANQSPVTSCVGKYIEITFAFPAVPQIICYKNKRQIHSLIKAVSLLWSSGFADELSNLAQDNLYHCLTYKHSKIESSLKVTIADVYGNNDVGFNHFKVFTKKTEENILWIQGTNYTFYSLQDIYHGKYNLQSIKFKVKGRQEGNNSCSSLTIAFKSETTEQITLKIDTITTNSQTQSSIETSEPFVDIVTFGLSQSLIQCNEWSIFWLDINDNEINFGKGETYGKDILATIQTTLSFDIRKILFKNDLIEKSHYVQILHKRKRKLNFDLLSKCNKNDKDLSTCSKLLTNTLTFEYNFTMGKEIFSNNRKIMITLKKITEFNSKISIYIVFKIINNGKEDSRMCLIDRQSENNSYLSYHLTCKEIDKIESNEISVYILPDDSKNIKNLQFCEMFS</sequence>